<organism evidence="2 3">
    <name type="scientific">Anaeromyxobacter paludicola</name>
    <dbReference type="NCBI Taxonomy" id="2918171"/>
    <lineage>
        <taxon>Bacteria</taxon>
        <taxon>Pseudomonadati</taxon>
        <taxon>Myxococcota</taxon>
        <taxon>Myxococcia</taxon>
        <taxon>Myxococcales</taxon>
        <taxon>Cystobacterineae</taxon>
        <taxon>Anaeromyxobacteraceae</taxon>
        <taxon>Anaeromyxobacter</taxon>
    </lineage>
</organism>
<dbReference type="EMBL" id="AP025592">
    <property type="protein sequence ID" value="BDG09613.1"/>
    <property type="molecule type" value="Genomic_DNA"/>
</dbReference>
<accession>A0ABM7XCQ7</accession>
<evidence type="ECO:0000313" key="3">
    <source>
        <dbReference type="Proteomes" id="UP001162734"/>
    </source>
</evidence>
<dbReference type="Proteomes" id="UP001162734">
    <property type="component" value="Chromosome"/>
</dbReference>
<dbReference type="InterPro" id="IPR038726">
    <property type="entry name" value="PDDEXK_AddAB-type"/>
</dbReference>
<evidence type="ECO:0000259" key="1">
    <source>
        <dbReference type="Pfam" id="PF12705"/>
    </source>
</evidence>
<keyword evidence="3" id="KW-1185">Reference proteome</keyword>
<dbReference type="Pfam" id="PF12705">
    <property type="entry name" value="PDDEXK_1"/>
    <property type="match status" value="1"/>
</dbReference>
<proteinExistence type="predicted"/>
<name>A0ABM7XCQ7_9BACT</name>
<dbReference type="Gene3D" id="3.90.320.10">
    <property type="match status" value="1"/>
</dbReference>
<reference evidence="3" key="1">
    <citation type="journal article" date="2022" name="Int. J. Syst. Evol. Microbiol.">
        <title>Anaeromyxobacter oryzae sp. nov., Anaeromyxobacter diazotrophicus sp. nov. and Anaeromyxobacter paludicola sp. nov., isolated from paddy soils.</title>
        <authorList>
            <person name="Itoh H."/>
            <person name="Xu Z."/>
            <person name="Mise K."/>
            <person name="Masuda Y."/>
            <person name="Ushijima N."/>
            <person name="Hayakawa C."/>
            <person name="Shiratori Y."/>
            <person name="Senoo K."/>
        </authorList>
    </citation>
    <scope>NUCLEOTIDE SEQUENCE [LARGE SCALE GENOMIC DNA]</scope>
    <source>
        <strain evidence="3">Red630</strain>
    </source>
</reference>
<evidence type="ECO:0000313" key="2">
    <source>
        <dbReference type="EMBL" id="BDG09613.1"/>
    </source>
</evidence>
<dbReference type="InterPro" id="IPR011604">
    <property type="entry name" value="PDDEXK-like_dom_sf"/>
</dbReference>
<sequence>MAELTNDFSWSKSRHEKFQECRRAYYYAYYGAWGGWEAPAGSEVRELYVLKQLSSRWQWAGSLVHEALKQLLRRAQVTGQYLPADDLVARTRQRARALWSVSREKSYWRDRKPVGALVEHEYGDPVTGEEWKRLFEEVVEGSLRGFYASPAFAEIKETPRSQWLTVDELDSFQFEGTKIWVAIDFGYRGNDGLVHVLDWKTGRERGVDQTQVGIYTLYAQGKWKLAPGEVVGGLVYLGQGGETTDVRADPEALAGCEQKMRDSIAGMRALLDDAPRNRASLGRFPQAEDPAACRRCPFRRPCGRL</sequence>
<dbReference type="RefSeq" id="WP_248341889.1">
    <property type="nucleotide sequence ID" value="NZ_AP025592.1"/>
</dbReference>
<protein>
    <recommendedName>
        <fullName evidence="1">PD-(D/E)XK endonuclease-like domain-containing protein</fullName>
    </recommendedName>
</protein>
<feature type="domain" description="PD-(D/E)XK endonuclease-like" evidence="1">
    <location>
        <begin position="9"/>
        <end position="302"/>
    </location>
</feature>
<gene>
    <name evidence="2" type="ORF">AMPC_27260</name>
</gene>